<feature type="transmembrane region" description="Helical" evidence="8">
    <location>
        <begin position="157"/>
        <end position="179"/>
    </location>
</feature>
<dbReference type="SUPFAM" id="SSF103473">
    <property type="entry name" value="MFS general substrate transporter"/>
    <property type="match status" value="1"/>
</dbReference>
<evidence type="ECO:0000256" key="7">
    <source>
        <dbReference type="RuleBase" id="RU003346"/>
    </source>
</evidence>
<dbReference type="PANTHER" id="PTHR48022:SF8">
    <property type="entry name" value="MAJOR FACILITATOR SUPERFAMILY (MFS) PROFILE DOMAIN-CONTAINING PROTEIN-RELATED"/>
    <property type="match status" value="1"/>
</dbReference>
<dbReference type="NCBIfam" id="TIGR00879">
    <property type="entry name" value="SP"/>
    <property type="match status" value="1"/>
</dbReference>
<evidence type="ECO:0000313" key="10">
    <source>
        <dbReference type="EMBL" id="CAG8036276.1"/>
    </source>
</evidence>
<comment type="caution">
    <text evidence="10">The sequence shown here is derived from an EMBL/GenBank/DDBJ whole genome shotgun (WGS) entry which is preliminary data.</text>
</comment>
<comment type="similarity">
    <text evidence="2 7">Belongs to the major facilitator superfamily. Sugar transporter (TC 2.A.1.1) family.</text>
</comment>
<reference evidence="10" key="1">
    <citation type="submission" date="2021-07" db="EMBL/GenBank/DDBJ databases">
        <authorList>
            <person name="Branca A.L. A."/>
        </authorList>
    </citation>
    <scope>NUCLEOTIDE SEQUENCE</scope>
</reference>
<gene>
    <name evidence="10" type="ORF">PNAL_LOCUS2876</name>
</gene>
<keyword evidence="3 7" id="KW-0813">Transport</keyword>
<keyword evidence="4 8" id="KW-0812">Transmembrane</keyword>
<dbReference type="PROSITE" id="PS00217">
    <property type="entry name" value="SUGAR_TRANSPORT_2"/>
    <property type="match status" value="1"/>
</dbReference>
<proteinExistence type="inferred from homology"/>
<dbReference type="InterPro" id="IPR003663">
    <property type="entry name" value="Sugar/inositol_transpt"/>
</dbReference>
<dbReference type="Proteomes" id="UP001153461">
    <property type="component" value="Unassembled WGS sequence"/>
</dbReference>
<name>A0A9W4HJZ6_PENNA</name>
<dbReference type="InterPro" id="IPR005829">
    <property type="entry name" value="Sugar_transporter_CS"/>
</dbReference>
<feature type="transmembrane region" description="Helical" evidence="8">
    <location>
        <begin position="102"/>
        <end position="118"/>
    </location>
</feature>
<evidence type="ECO:0000256" key="2">
    <source>
        <dbReference type="ARBA" id="ARBA00010992"/>
    </source>
</evidence>
<feature type="transmembrane region" description="Helical" evidence="8">
    <location>
        <begin position="191"/>
        <end position="212"/>
    </location>
</feature>
<dbReference type="EMBL" id="CAJVNV010000095">
    <property type="protein sequence ID" value="CAG8036276.1"/>
    <property type="molecule type" value="Genomic_DNA"/>
</dbReference>
<evidence type="ECO:0000256" key="6">
    <source>
        <dbReference type="ARBA" id="ARBA00023136"/>
    </source>
</evidence>
<feature type="transmembrane region" description="Helical" evidence="8">
    <location>
        <begin position="354"/>
        <end position="374"/>
    </location>
</feature>
<comment type="subcellular location">
    <subcellularLocation>
        <location evidence="1">Membrane</location>
        <topology evidence="1">Multi-pass membrane protein</topology>
    </subcellularLocation>
</comment>
<feature type="transmembrane region" description="Helical" evidence="8">
    <location>
        <begin position="460"/>
        <end position="480"/>
    </location>
</feature>
<evidence type="ECO:0000313" key="11">
    <source>
        <dbReference type="Proteomes" id="UP001153461"/>
    </source>
</evidence>
<keyword evidence="6 8" id="KW-0472">Membrane</keyword>
<dbReference type="Gene3D" id="1.20.1250.20">
    <property type="entry name" value="MFS general substrate transporter like domains"/>
    <property type="match status" value="1"/>
</dbReference>
<feature type="transmembrane region" description="Helical" evidence="8">
    <location>
        <begin position="124"/>
        <end position="145"/>
    </location>
</feature>
<feature type="transmembrane region" description="Helical" evidence="8">
    <location>
        <begin position="386"/>
        <end position="406"/>
    </location>
</feature>
<dbReference type="OrthoDB" id="508119at2759"/>
<evidence type="ECO:0000259" key="9">
    <source>
        <dbReference type="PROSITE" id="PS50850"/>
    </source>
</evidence>
<organism evidence="10 11">
    <name type="scientific">Penicillium nalgiovense</name>
    <dbReference type="NCBI Taxonomy" id="60175"/>
    <lineage>
        <taxon>Eukaryota</taxon>
        <taxon>Fungi</taxon>
        <taxon>Dikarya</taxon>
        <taxon>Ascomycota</taxon>
        <taxon>Pezizomycotina</taxon>
        <taxon>Eurotiomycetes</taxon>
        <taxon>Eurotiomycetidae</taxon>
        <taxon>Eurotiales</taxon>
        <taxon>Aspergillaceae</taxon>
        <taxon>Penicillium</taxon>
    </lineage>
</organism>
<dbReference type="InterPro" id="IPR036259">
    <property type="entry name" value="MFS_trans_sf"/>
</dbReference>
<dbReference type="GO" id="GO:0005351">
    <property type="term" value="F:carbohydrate:proton symporter activity"/>
    <property type="evidence" value="ECO:0007669"/>
    <property type="project" value="TreeGrafter"/>
</dbReference>
<feature type="domain" description="Major facilitator superfamily (MFS) profile" evidence="9">
    <location>
        <begin position="21"/>
        <end position="484"/>
    </location>
</feature>
<sequence>MRTFGKSCSVVKNCSLEFLCATLCFGLSGMSRGLEEGIISTTVTQKSFINEFHLQGNELDSSQRANLLSNITSMVHIASIPGALIAFFLCERIGLLWSMRQLCMFWMLGSIIVITSTGNLGQLYAGRFIMGLGIGQAGVVAPTYLAEIAPAHARGMLISMFAMSEYVGIMIGYFSAWGASLHISNTSATQWIIPQSIQVIVAGLLILLSFLCEESPRYLCKIGDWWKAKEALGRIWGVPALHPEVISEVEGIHDELEADQNHTIRESCFQAIRELLTVKANQKRLMFVISGQVLAQWSGANSITTYAPELFALFGIKGQSQKLLVTAVFGAVKFIASFLCATLLIDHLGRKRSLLAGILVQQIAFMYIAIFLTVESLSTDENSEFMKGAAIGAIVFMYFVGIGWAMGWNSIQYVINAEIFPLRVRSTGSSLLMCFHYANRYGISKAVPSMLLKDSLQPHGTFWFFSVMTLFGLLWTGLLLPETAGRSLEETNVLFSQ</sequence>
<accession>A0A9W4HJZ6</accession>
<dbReference type="AlphaFoldDB" id="A0A9W4HJZ6"/>
<dbReference type="InterPro" id="IPR020846">
    <property type="entry name" value="MFS_dom"/>
</dbReference>
<evidence type="ECO:0000256" key="8">
    <source>
        <dbReference type="SAM" id="Phobius"/>
    </source>
</evidence>
<evidence type="ECO:0000256" key="3">
    <source>
        <dbReference type="ARBA" id="ARBA00022448"/>
    </source>
</evidence>
<evidence type="ECO:0000256" key="1">
    <source>
        <dbReference type="ARBA" id="ARBA00004141"/>
    </source>
</evidence>
<dbReference type="InterPro" id="IPR050360">
    <property type="entry name" value="MFS_Sugar_Transporters"/>
</dbReference>
<dbReference type="Pfam" id="PF00083">
    <property type="entry name" value="Sugar_tr"/>
    <property type="match status" value="1"/>
</dbReference>
<keyword evidence="5 8" id="KW-1133">Transmembrane helix</keyword>
<feature type="transmembrane region" description="Helical" evidence="8">
    <location>
        <begin position="323"/>
        <end position="348"/>
    </location>
</feature>
<dbReference type="PANTHER" id="PTHR48022">
    <property type="entry name" value="PLASTIDIC GLUCOSE TRANSPORTER 4"/>
    <property type="match status" value="1"/>
</dbReference>
<feature type="transmembrane region" description="Helical" evidence="8">
    <location>
        <begin position="67"/>
        <end position="90"/>
    </location>
</feature>
<evidence type="ECO:0000256" key="5">
    <source>
        <dbReference type="ARBA" id="ARBA00022989"/>
    </source>
</evidence>
<dbReference type="InterPro" id="IPR005828">
    <property type="entry name" value="MFS_sugar_transport-like"/>
</dbReference>
<protein>
    <recommendedName>
        <fullName evidence="9">Major facilitator superfamily (MFS) profile domain-containing protein</fullName>
    </recommendedName>
</protein>
<dbReference type="PRINTS" id="PR00171">
    <property type="entry name" value="SUGRTRNSPORT"/>
</dbReference>
<dbReference type="GO" id="GO:0016020">
    <property type="term" value="C:membrane"/>
    <property type="evidence" value="ECO:0007669"/>
    <property type="project" value="UniProtKB-SubCell"/>
</dbReference>
<evidence type="ECO:0000256" key="4">
    <source>
        <dbReference type="ARBA" id="ARBA00022692"/>
    </source>
</evidence>
<dbReference type="PROSITE" id="PS50850">
    <property type="entry name" value="MFS"/>
    <property type="match status" value="1"/>
</dbReference>